<dbReference type="GO" id="GO:0006270">
    <property type="term" value="P:DNA replication initiation"/>
    <property type="evidence" value="ECO:0007669"/>
    <property type="project" value="InterPro"/>
</dbReference>
<protein>
    <submittedName>
        <fullName evidence="4">Initiator Replication protein</fullName>
    </submittedName>
</protein>
<dbReference type="AlphaFoldDB" id="A0A1N6X8I9"/>
<evidence type="ECO:0000256" key="2">
    <source>
        <dbReference type="SAM" id="MobiDB-lite"/>
    </source>
</evidence>
<dbReference type="Gene3D" id="1.10.10.10">
    <property type="entry name" value="Winged helix-like DNA-binding domain superfamily/Winged helix DNA-binding domain"/>
    <property type="match status" value="2"/>
</dbReference>
<dbReference type="InterPro" id="IPR036388">
    <property type="entry name" value="WH-like_DNA-bd_sf"/>
</dbReference>
<evidence type="ECO:0000256" key="1">
    <source>
        <dbReference type="ARBA" id="ARBA00038283"/>
    </source>
</evidence>
<dbReference type="EMBL" id="FTMP01000012">
    <property type="protein sequence ID" value="SIQ98672.1"/>
    <property type="molecule type" value="Genomic_DNA"/>
</dbReference>
<dbReference type="SUPFAM" id="SSF46785">
    <property type="entry name" value="Winged helix' DNA-binding domain"/>
    <property type="match status" value="2"/>
</dbReference>
<feature type="compositionally biased region" description="Acidic residues" evidence="2">
    <location>
        <begin position="236"/>
        <end position="249"/>
    </location>
</feature>
<feature type="compositionally biased region" description="Acidic residues" evidence="2">
    <location>
        <begin position="256"/>
        <end position="273"/>
    </location>
</feature>
<gene>
    <name evidence="4" type="ORF">SAMN05878282_11224</name>
</gene>
<dbReference type="GO" id="GO:0003887">
    <property type="term" value="F:DNA-directed DNA polymerase activity"/>
    <property type="evidence" value="ECO:0007669"/>
    <property type="project" value="InterPro"/>
</dbReference>
<reference evidence="4 5" key="1">
    <citation type="submission" date="2017-01" db="EMBL/GenBank/DDBJ databases">
        <authorList>
            <person name="Mah S.A."/>
            <person name="Swanson W.J."/>
            <person name="Moy G.W."/>
            <person name="Vacquier V.D."/>
        </authorList>
    </citation>
    <scope>NUCLEOTIDE SEQUENCE [LARGE SCALE GENOMIC DNA]</scope>
    <source>
        <strain evidence="4 5">RU36E</strain>
    </source>
</reference>
<evidence type="ECO:0000313" key="4">
    <source>
        <dbReference type="EMBL" id="SIQ98672.1"/>
    </source>
</evidence>
<comment type="similarity">
    <text evidence="1">Belongs to the initiator RepB protein family.</text>
</comment>
<proteinExistence type="inferred from homology"/>
<organism evidence="4 5">
    <name type="scientific">Aquipseudomonas alcaligenes</name>
    <name type="common">Pseudomonas alcaligenes</name>
    <dbReference type="NCBI Taxonomy" id="43263"/>
    <lineage>
        <taxon>Bacteria</taxon>
        <taxon>Pseudomonadati</taxon>
        <taxon>Pseudomonadota</taxon>
        <taxon>Gammaproteobacteria</taxon>
        <taxon>Pseudomonadales</taxon>
        <taxon>Pseudomonadaceae</taxon>
        <taxon>Aquipseudomonas</taxon>
    </lineage>
</organism>
<dbReference type="Pfam" id="PF21205">
    <property type="entry name" value="Rep3_C"/>
    <property type="match status" value="1"/>
</dbReference>
<dbReference type="InterPro" id="IPR000525">
    <property type="entry name" value="Initiator_Rep_WH1"/>
</dbReference>
<sequence>MTEDKKSKVMVTKHNDLVTAAYSLSLAEERLVLAAASTIDPRKPMPTEISVSASYYSDIFDLPLKQSYDQLKSATLNLFEAKITNIVGSGPQRSVHHIRWVQECKYIDGEGRVVLVFSNAIKPYLSRLHSHVTSIDLRRAGKLDSSYSLRFFQLLMQFKKTGWLYMTLEELRKRLELGETYQRLNNLKQRVINPAVAELRDKAGIDISIEWITQGRTTTAMRLSFVDTRNRLTTDPEPEPQEVELEEEFSTGNQEEGLDQDESGPQEQSEETQDAPVTADLFG</sequence>
<feature type="domain" description="Initiator Rep protein WH1" evidence="3">
    <location>
        <begin position="11"/>
        <end position="156"/>
    </location>
</feature>
<feature type="region of interest" description="Disordered" evidence="2">
    <location>
        <begin position="227"/>
        <end position="283"/>
    </location>
</feature>
<accession>A0A1N6X8I9</accession>
<evidence type="ECO:0000313" key="5">
    <source>
        <dbReference type="Proteomes" id="UP000185841"/>
    </source>
</evidence>
<dbReference type="Proteomes" id="UP000185841">
    <property type="component" value="Unassembled WGS sequence"/>
</dbReference>
<name>A0A1N6X8I9_AQUAC</name>
<dbReference type="Pfam" id="PF01051">
    <property type="entry name" value="Rep3_N"/>
    <property type="match status" value="1"/>
</dbReference>
<dbReference type="RefSeq" id="WP_076429238.1">
    <property type="nucleotide sequence ID" value="NZ_FTMP01000012.1"/>
</dbReference>
<dbReference type="InterPro" id="IPR036390">
    <property type="entry name" value="WH_DNA-bd_sf"/>
</dbReference>
<evidence type="ECO:0000259" key="3">
    <source>
        <dbReference type="Pfam" id="PF01051"/>
    </source>
</evidence>